<evidence type="ECO:0000256" key="1">
    <source>
        <dbReference type="SAM" id="Phobius"/>
    </source>
</evidence>
<keyword evidence="3" id="KW-1185">Reference proteome</keyword>
<evidence type="ECO:0000313" key="2">
    <source>
        <dbReference type="EMBL" id="GAA3130172.1"/>
    </source>
</evidence>
<name>A0ABP6N2Z2_9ACTN</name>
<keyword evidence="1" id="KW-0812">Transmembrane</keyword>
<protein>
    <submittedName>
        <fullName evidence="2">Uncharacterized protein</fullName>
    </submittedName>
</protein>
<comment type="caution">
    <text evidence="2">The sequence shown here is derived from an EMBL/GenBank/DDBJ whole genome shotgun (WGS) entry which is preliminary data.</text>
</comment>
<gene>
    <name evidence="2" type="ORF">GCM10010521_15340</name>
</gene>
<accession>A0ABP6N2Z2</accession>
<keyword evidence="1" id="KW-0472">Membrane</keyword>
<sequence length="91" mass="10237">MRGPDPEAVVKRGEREDAVRRIMGRAVAPVPVELCAEAVRRGDRLLRRRRLARRTLWLLVCAAAVVFAVWAADARPWVEPPSRTTPPVTGW</sequence>
<dbReference type="Proteomes" id="UP001500893">
    <property type="component" value="Unassembled WGS sequence"/>
</dbReference>
<proteinExistence type="predicted"/>
<feature type="transmembrane region" description="Helical" evidence="1">
    <location>
        <begin position="55"/>
        <end position="72"/>
    </location>
</feature>
<dbReference type="EMBL" id="BAAAVM010000017">
    <property type="protein sequence ID" value="GAA3130172.1"/>
    <property type="molecule type" value="Genomic_DNA"/>
</dbReference>
<organism evidence="2 3">
    <name type="scientific">Streptomyces rameus</name>
    <dbReference type="NCBI Taxonomy" id="68261"/>
    <lineage>
        <taxon>Bacteria</taxon>
        <taxon>Bacillati</taxon>
        <taxon>Actinomycetota</taxon>
        <taxon>Actinomycetes</taxon>
        <taxon>Kitasatosporales</taxon>
        <taxon>Streptomycetaceae</taxon>
        <taxon>Streptomyces</taxon>
    </lineage>
</organism>
<evidence type="ECO:0000313" key="3">
    <source>
        <dbReference type="Proteomes" id="UP001500893"/>
    </source>
</evidence>
<reference evidence="3" key="1">
    <citation type="journal article" date="2019" name="Int. J. Syst. Evol. Microbiol.">
        <title>The Global Catalogue of Microorganisms (GCM) 10K type strain sequencing project: providing services to taxonomists for standard genome sequencing and annotation.</title>
        <authorList>
            <consortium name="The Broad Institute Genomics Platform"/>
            <consortium name="The Broad Institute Genome Sequencing Center for Infectious Disease"/>
            <person name="Wu L."/>
            <person name="Ma J."/>
        </authorList>
    </citation>
    <scope>NUCLEOTIDE SEQUENCE [LARGE SCALE GENOMIC DNA]</scope>
    <source>
        <strain evidence="3">JCM 11574</strain>
    </source>
</reference>
<keyword evidence="1" id="KW-1133">Transmembrane helix</keyword>